<name>A0A8S9MIE6_BRACR</name>
<evidence type="ECO:0000313" key="2">
    <source>
        <dbReference type="Proteomes" id="UP000712281"/>
    </source>
</evidence>
<evidence type="ECO:0000313" key="1">
    <source>
        <dbReference type="EMBL" id="KAF2618742.1"/>
    </source>
</evidence>
<dbReference type="Proteomes" id="UP000712281">
    <property type="component" value="Unassembled WGS sequence"/>
</dbReference>
<dbReference type="EMBL" id="QGKW02000007">
    <property type="protein sequence ID" value="KAF2618742.1"/>
    <property type="molecule type" value="Genomic_DNA"/>
</dbReference>
<gene>
    <name evidence="1" type="ORF">F2Q68_00039175</name>
</gene>
<protein>
    <submittedName>
        <fullName evidence="1">Uncharacterized protein</fullName>
    </submittedName>
</protein>
<comment type="caution">
    <text evidence="1">The sequence shown here is derived from an EMBL/GenBank/DDBJ whole genome shotgun (WGS) entry which is preliminary data.</text>
</comment>
<reference evidence="1" key="1">
    <citation type="submission" date="2019-12" db="EMBL/GenBank/DDBJ databases">
        <title>Genome sequencing and annotation of Brassica cretica.</title>
        <authorList>
            <person name="Studholme D.J."/>
            <person name="Sarris P.F."/>
        </authorList>
    </citation>
    <scope>NUCLEOTIDE SEQUENCE</scope>
    <source>
        <strain evidence="1">PFS-001/15</strain>
        <tissue evidence="1">Leaf</tissue>
    </source>
</reference>
<organism evidence="1 2">
    <name type="scientific">Brassica cretica</name>
    <name type="common">Mustard</name>
    <dbReference type="NCBI Taxonomy" id="69181"/>
    <lineage>
        <taxon>Eukaryota</taxon>
        <taxon>Viridiplantae</taxon>
        <taxon>Streptophyta</taxon>
        <taxon>Embryophyta</taxon>
        <taxon>Tracheophyta</taxon>
        <taxon>Spermatophyta</taxon>
        <taxon>Magnoliopsida</taxon>
        <taxon>eudicotyledons</taxon>
        <taxon>Gunneridae</taxon>
        <taxon>Pentapetalae</taxon>
        <taxon>rosids</taxon>
        <taxon>malvids</taxon>
        <taxon>Brassicales</taxon>
        <taxon>Brassicaceae</taxon>
        <taxon>Brassiceae</taxon>
        <taxon>Brassica</taxon>
    </lineage>
</organism>
<dbReference type="AlphaFoldDB" id="A0A8S9MIE6"/>
<sequence length="69" mass="7558">MVETGSVRGTRSRRVKPQVVDLSAPSVGDTMVASVGKLWGLALVVVRWIIQLGTVQGHFRRECPKLQAE</sequence>
<accession>A0A8S9MIE6</accession>
<proteinExistence type="predicted"/>